<dbReference type="VEuPathDB" id="CryptoDB:Vbra_11048"/>
<proteinExistence type="predicted"/>
<evidence type="ECO:0000256" key="1">
    <source>
        <dbReference type="SAM" id="MobiDB-lite"/>
    </source>
</evidence>
<name>A0A0G4EBK0_VITBC</name>
<protein>
    <submittedName>
        <fullName evidence="2">Uncharacterized protein</fullName>
    </submittedName>
</protein>
<dbReference type="AlphaFoldDB" id="A0A0G4EBK0"/>
<feature type="region of interest" description="Disordered" evidence="1">
    <location>
        <begin position="37"/>
        <end position="97"/>
    </location>
</feature>
<gene>
    <name evidence="2" type="ORF">Vbra_11048</name>
</gene>
<dbReference type="InParanoid" id="A0A0G4EBK0"/>
<organism evidence="2 3">
    <name type="scientific">Vitrella brassicaformis (strain CCMP3155)</name>
    <dbReference type="NCBI Taxonomy" id="1169540"/>
    <lineage>
        <taxon>Eukaryota</taxon>
        <taxon>Sar</taxon>
        <taxon>Alveolata</taxon>
        <taxon>Colpodellida</taxon>
        <taxon>Vitrellaceae</taxon>
        <taxon>Vitrella</taxon>
    </lineage>
</organism>
<dbReference type="EMBL" id="CDMY01000098">
    <property type="protein sequence ID" value="CEL92664.1"/>
    <property type="molecule type" value="Genomic_DNA"/>
</dbReference>
<evidence type="ECO:0000313" key="2">
    <source>
        <dbReference type="EMBL" id="CEL92664.1"/>
    </source>
</evidence>
<dbReference type="Proteomes" id="UP000041254">
    <property type="component" value="Unassembled WGS sequence"/>
</dbReference>
<sequence length="442" mass="48224">MLSAIGAAVSAWCRSKCTATSGWQCCAHKAVDEHEWRDKPAAGEGQLTSGDGRAHPHQHQAANGLPRAGKDTQEGTHRHTHAATSGASWEMPNETEEGGVGKIQAHENVTRASKGLCTAAKSVSADTPEDRNLRLDEVVTPEILAALSKYGLRPSVDTSGQPMKLGEGLCSHVIYLEYTDAPPGSHPEDRPRWAAKFAKLPSCPEFAFEGFQTVRKAANRWKAECATNATETAPPGHPPICPPASWMTSGLKELLDEWSGWPPAVLPFHSMHIDVHTAARGAEGRTVVLMPLMEGTWEDIQRGSLTCDELLSHFSAALRGLHWFQERDISIFDIKRDNMGLFKGHTVYFDFDSAVEKDSPRIAVLTEKGCTSFVEQLVEWWKLANTFFKAYKAASVREGSEWKDGIALLKQVQKPLSAPAAGDVSEGPVDLLKLAAILECRS</sequence>
<evidence type="ECO:0000313" key="3">
    <source>
        <dbReference type="Proteomes" id="UP000041254"/>
    </source>
</evidence>
<accession>A0A0G4EBK0</accession>
<feature type="compositionally biased region" description="Basic and acidic residues" evidence="1">
    <location>
        <begin position="68"/>
        <end position="77"/>
    </location>
</feature>
<keyword evidence="3" id="KW-1185">Reference proteome</keyword>
<reference evidence="2 3" key="1">
    <citation type="submission" date="2014-11" db="EMBL/GenBank/DDBJ databases">
        <authorList>
            <person name="Zhu J."/>
            <person name="Qi W."/>
            <person name="Song R."/>
        </authorList>
    </citation>
    <scope>NUCLEOTIDE SEQUENCE [LARGE SCALE GENOMIC DNA]</scope>
</reference>